<dbReference type="EMBL" id="CP045915">
    <property type="protein sequence ID" value="QGH36308.1"/>
    <property type="molecule type" value="Genomic_DNA"/>
</dbReference>
<accession>A0A5Q2TU51</accession>
<dbReference type="KEGG" id="grc:GI584_20670"/>
<dbReference type="InterPro" id="IPR011095">
    <property type="entry name" value="Dala_Dala_lig_C"/>
</dbReference>
<dbReference type="Proteomes" id="UP000339690">
    <property type="component" value="Chromosome"/>
</dbReference>
<dbReference type="AlphaFoldDB" id="A0A5Q2TU51"/>
<dbReference type="GO" id="GO:0046872">
    <property type="term" value="F:metal ion binding"/>
    <property type="evidence" value="ECO:0007669"/>
    <property type="project" value="InterPro"/>
</dbReference>
<dbReference type="InterPro" id="IPR011761">
    <property type="entry name" value="ATP-grasp"/>
</dbReference>
<dbReference type="PROSITE" id="PS50975">
    <property type="entry name" value="ATP_GRASP"/>
    <property type="match status" value="1"/>
</dbReference>
<keyword evidence="2" id="KW-0067">ATP-binding</keyword>
<proteinExistence type="predicted"/>
<evidence type="ECO:0000259" key="3">
    <source>
        <dbReference type="PROSITE" id="PS50975"/>
    </source>
</evidence>
<dbReference type="Gene3D" id="3.30.470.20">
    <property type="entry name" value="ATP-grasp fold, B domain"/>
    <property type="match status" value="2"/>
</dbReference>
<dbReference type="GO" id="GO:0005737">
    <property type="term" value="C:cytoplasm"/>
    <property type="evidence" value="ECO:0007669"/>
    <property type="project" value="TreeGrafter"/>
</dbReference>
<evidence type="ECO:0000256" key="1">
    <source>
        <dbReference type="ARBA" id="ARBA00022598"/>
    </source>
</evidence>
<dbReference type="GO" id="GO:0005524">
    <property type="term" value="F:ATP binding"/>
    <property type="evidence" value="ECO:0007669"/>
    <property type="project" value="UniProtKB-UniRule"/>
</dbReference>
<evidence type="ECO:0000313" key="5">
    <source>
        <dbReference type="Proteomes" id="UP000339690"/>
    </source>
</evidence>
<keyword evidence="2" id="KW-0547">Nucleotide-binding</keyword>
<evidence type="ECO:0000256" key="2">
    <source>
        <dbReference type="PROSITE-ProRule" id="PRU00409"/>
    </source>
</evidence>
<keyword evidence="1" id="KW-0436">Ligase</keyword>
<dbReference type="PANTHER" id="PTHR21621:SF0">
    <property type="entry name" value="BETA-CITRYLGLUTAMATE SYNTHASE B-RELATED"/>
    <property type="match status" value="1"/>
</dbReference>
<keyword evidence="5" id="KW-1185">Reference proteome</keyword>
<dbReference type="Pfam" id="PF07478">
    <property type="entry name" value="Dala_Dala_lig_C"/>
    <property type="match status" value="1"/>
</dbReference>
<dbReference type="GO" id="GO:0008716">
    <property type="term" value="F:D-alanine-D-alanine ligase activity"/>
    <property type="evidence" value="ECO:0007669"/>
    <property type="project" value="InterPro"/>
</dbReference>
<reference evidence="4 5" key="1">
    <citation type="submission" date="2019-11" db="EMBL/GenBank/DDBJ databases">
        <title>Gracilibacillus salitolerans sp. nov., a moderate halophile isolated from a saline soil in northwest China.</title>
        <authorList>
            <person name="Gan L."/>
        </authorList>
    </citation>
    <scope>NUCLEOTIDE SEQUENCE [LARGE SCALE GENOMIC DNA]</scope>
    <source>
        <strain evidence="4 5">SCU50</strain>
    </source>
</reference>
<feature type="domain" description="ATP-grasp" evidence="3">
    <location>
        <begin position="87"/>
        <end position="339"/>
    </location>
</feature>
<dbReference type="RefSeq" id="WP_153792476.1">
    <property type="nucleotide sequence ID" value="NZ_CP045915.1"/>
</dbReference>
<evidence type="ECO:0000313" key="4">
    <source>
        <dbReference type="EMBL" id="QGH36308.1"/>
    </source>
</evidence>
<name>A0A5Q2TU51_9BACI</name>
<dbReference type="SUPFAM" id="SSF56059">
    <property type="entry name" value="Glutathione synthetase ATP-binding domain-like"/>
    <property type="match status" value="1"/>
</dbReference>
<sequence length="486" mass="55274">MGENNRIWFNHLENSIPKSAYGYKLCSYLLALEGWRRGLTLKYVNRKGRPEHIELSNGEKTYIFNYSRPDIIPISAIRVCINKEATKEHLRAKNIPVPEGEFFDSEADDKDILDYSSSIGFPLVIKPFNAGGGIGVISNIRNEQEMADAINNVRHQLGYKEVIVEKYITGEDYRVFVLDGQILGAFHRMPANILGDGKNTIEELIKRKNVERKKSPFIYFKPIKINNALKDYLKKKDMTLETIPAEGKRIFLKNKGDFANGGDPIDITDSLSEKVREVAIGAAQSVPGLIQCAVDLIVDEDKNEVVVNELNSKAQISNHLFPLEGVARDVPKAIIDYYFPETVDTPKATNYYFNFDIVNEGITKGLVEEIKIKPIQKQAVKEVYLLKGDVKTEFENHLKLLARTNFIDGFARHLVSGDMLLVIVGKSAKVNKFMEELIRKNKLNSEQLEISEHRWSGKLQVGFKIQKSKKLREKEKNEKKALNNQE</sequence>
<protein>
    <recommendedName>
        <fullName evidence="3">ATP-grasp domain-containing protein</fullName>
    </recommendedName>
</protein>
<organism evidence="4 5">
    <name type="scientific">Gracilibacillus salitolerans</name>
    <dbReference type="NCBI Taxonomy" id="2663022"/>
    <lineage>
        <taxon>Bacteria</taxon>
        <taxon>Bacillati</taxon>
        <taxon>Bacillota</taxon>
        <taxon>Bacilli</taxon>
        <taxon>Bacillales</taxon>
        <taxon>Bacillaceae</taxon>
        <taxon>Gracilibacillus</taxon>
    </lineage>
</organism>
<dbReference type="Gene3D" id="3.30.1490.20">
    <property type="entry name" value="ATP-grasp fold, A domain"/>
    <property type="match status" value="1"/>
</dbReference>
<dbReference type="GO" id="GO:0018169">
    <property type="term" value="F:ribosomal S6-glutamic acid ligase activity"/>
    <property type="evidence" value="ECO:0007669"/>
    <property type="project" value="TreeGrafter"/>
</dbReference>
<dbReference type="PANTHER" id="PTHR21621">
    <property type="entry name" value="RIBOSOMAL PROTEIN S6 MODIFICATION PROTEIN"/>
    <property type="match status" value="1"/>
</dbReference>
<dbReference type="GO" id="GO:0009432">
    <property type="term" value="P:SOS response"/>
    <property type="evidence" value="ECO:0007669"/>
    <property type="project" value="TreeGrafter"/>
</dbReference>
<gene>
    <name evidence="4" type="ORF">GI584_20670</name>
</gene>
<dbReference type="InterPro" id="IPR013815">
    <property type="entry name" value="ATP_grasp_subdomain_1"/>
</dbReference>